<evidence type="ECO:0000313" key="6">
    <source>
        <dbReference type="Proteomes" id="UP000217265"/>
    </source>
</evidence>
<dbReference type="RefSeq" id="WP_096054490.1">
    <property type="nucleotide sequence ID" value="NZ_CP023344.1"/>
</dbReference>
<dbReference type="InterPro" id="IPR055170">
    <property type="entry name" value="GFO_IDH_MocA-like_dom"/>
</dbReference>
<dbReference type="PANTHER" id="PTHR43708">
    <property type="entry name" value="CONSERVED EXPRESSED OXIDOREDUCTASE (EUROFUNG)"/>
    <property type="match status" value="1"/>
</dbReference>
<dbReference type="KEGG" id="vbh:CMV30_02130"/>
<evidence type="ECO:0000259" key="4">
    <source>
        <dbReference type="Pfam" id="PF22725"/>
    </source>
</evidence>
<keyword evidence="2" id="KW-0560">Oxidoreductase</keyword>
<dbReference type="EMBL" id="CP023344">
    <property type="protein sequence ID" value="ATC62855.1"/>
    <property type="molecule type" value="Genomic_DNA"/>
</dbReference>
<reference evidence="5 6" key="1">
    <citation type="submission" date="2017-09" db="EMBL/GenBank/DDBJ databases">
        <title>Complete genome sequence of Verrucomicrobial strain HZ-65, isolated from freshwater.</title>
        <authorList>
            <person name="Choi A."/>
        </authorList>
    </citation>
    <scope>NUCLEOTIDE SEQUENCE [LARGE SCALE GENOMIC DNA]</scope>
    <source>
        <strain evidence="5 6">HZ-65</strain>
    </source>
</reference>
<evidence type="ECO:0000313" key="5">
    <source>
        <dbReference type="EMBL" id="ATC62855.1"/>
    </source>
</evidence>
<dbReference type="AlphaFoldDB" id="A0A290Q2G6"/>
<proteinExistence type="inferred from homology"/>
<dbReference type="Pfam" id="PF22725">
    <property type="entry name" value="GFO_IDH_MocA_C3"/>
    <property type="match status" value="1"/>
</dbReference>
<dbReference type="InterPro" id="IPR000683">
    <property type="entry name" value="Gfo/Idh/MocA-like_OxRdtase_N"/>
</dbReference>
<evidence type="ECO:0000259" key="3">
    <source>
        <dbReference type="Pfam" id="PF01408"/>
    </source>
</evidence>
<protein>
    <submittedName>
        <fullName evidence="5">Oxidoreductase</fullName>
    </submittedName>
</protein>
<dbReference type="SUPFAM" id="SSF51735">
    <property type="entry name" value="NAD(P)-binding Rossmann-fold domains"/>
    <property type="match status" value="1"/>
</dbReference>
<accession>A0A290Q2G6</accession>
<feature type="domain" description="GFO/IDH/MocA-like oxidoreductase" evidence="4">
    <location>
        <begin position="145"/>
        <end position="238"/>
    </location>
</feature>
<comment type="similarity">
    <text evidence="1">Belongs to the Gfo/Idh/MocA family.</text>
</comment>
<dbReference type="OrthoDB" id="6183734at2"/>
<dbReference type="Gene3D" id="3.40.50.720">
    <property type="entry name" value="NAD(P)-binding Rossmann-like Domain"/>
    <property type="match status" value="1"/>
</dbReference>
<dbReference type="GO" id="GO:0000166">
    <property type="term" value="F:nucleotide binding"/>
    <property type="evidence" value="ECO:0007669"/>
    <property type="project" value="InterPro"/>
</dbReference>
<feature type="domain" description="Gfo/Idh/MocA-like oxidoreductase N-terminal" evidence="3">
    <location>
        <begin position="16"/>
        <end position="135"/>
    </location>
</feature>
<name>A0A290Q2G6_9BACT</name>
<evidence type="ECO:0000256" key="2">
    <source>
        <dbReference type="ARBA" id="ARBA00023002"/>
    </source>
</evidence>
<dbReference type="PANTHER" id="PTHR43708:SF5">
    <property type="entry name" value="CONSERVED EXPRESSED OXIDOREDUCTASE (EUROFUNG)-RELATED"/>
    <property type="match status" value="1"/>
</dbReference>
<dbReference type="Gene3D" id="3.30.360.10">
    <property type="entry name" value="Dihydrodipicolinate Reductase, domain 2"/>
    <property type="match status" value="1"/>
</dbReference>
<sequence>MDLKITPTPPAKKDYRIGIVGSGFIVSDCHLVSYRKAGFNPVAIASRTRENAAKTAARHNIAKVYDTYEQLLNDPTIEVLDIAVPPQNQLELIKAACARKTVKGILAQKPLGKNFAEAAEAVRLCEQAGVTLAVNQNMRYDQSVRAGKTLLENGTIGAPVFATIDMRGVPHLMPWQEELGWVTLRIMSIHHIDCLRYWFGDPERIYCSTRSDPRTKFEHTDGICSYILEYANGLRCVVIDDIWTGPAKEGCPSDISIQWRIEGLNGLAMGDIGWCKDPYTSPSSIRYAAKGDKSFTAPTWQESWFPDAFAGTMGQLLIALETKREPAISGRDNLKTMALVEAAYVSAAEHRAVAPSEILSPKK</sequence>
<dbReference type="Proteomes" id="UP000217265">
    <property type="component" value="Chromosome"/>
</dbReference>
<organism evidence="5 6">
    <name type="scientific">Nibricoccus aquaticus</name>
    <dbReference type="NCBI Taxonomy" id="2576891"/>
    <lineage>
        <taxon>Bacteria</taxon>
        <taxon>Pseudomonadati</taxon>
        <taxon>Verrucomicrobiota</taxon>
        <taxon>Opitutia</taxon>
        <taxon>Opitutales</taxon>
        <taxon>Opitutaceae</taxon>
        <taxon>Nibricoccus</taxon>
    </lineage>
</organism>
<gene>
    <name evidence="5" type="ORF">CMV30_02130</name>
</gene>
<dbReference type="SUPFAM" id="SSF55347">
    <property type="entry name" value="Glyceraldehyde-3-phosphate dehydrogenase-like, C-terminal domain"/>
    <property type="match status" value="1"/>
</dbReference>
<keyword evidence="6" id="KW-1185">Reference proteome</keyword>
<dbReference type="InterPro" id="IPR051317">
    <property type="entry name" value="Gfo/Idh/MocA_oxidoreduct"/>
</dbReference>
<dbReference type="Pfam" id="PF01408">
    <property type="entry name" value="GFO_IDH_MocA"/>
    <property type="match status" value="1"/>
</dbReference>
<dbReference type="GO" id="GO:0016491">
    <property type="term" value="F:oxidoreductase activity"/>
    <property type="evidence" value="ECO:0007669"/>
    <property type="project" value="UniProtKB-KW"/>
</dbReference>
<dbReference type="InterPro" id="IPR036291">
    <property type="entry name" value="NAD(P)-bd_dom_sf"/>
</dbReference>
<evidence type="ECO:0000256" key="1">
    <source>
        <dbReference type="ARBA" id="ARBA00010928"/>
    </source>
</evidence>